<evidence type="ECO:0000256" key="1">
    <source>
        <dbReference type="ARBA" id="ARBA00001954"/>
    </source>
</evidence>
<dbReference type="FunFam" id="3.10.660.10:FF:000001">
    <property type="entry name" value="Diphthamide biosynthesis 3"/>
    <property type="match status" value="1"/>
</dbReference>
<dbReference type="InterPro" id="IPR036671">
    <property type="entry name" value="DPH_MB_sf"/>
</dbReference>
<reference evidence="10 11" key="1">
    <citation type="journal article" date="2018" name="Nat. Ecol. Evol.">
        <title>Pezizomycetes genomes reveal the molecular basis of ectomycorrhizal truffle lifestyle.</title>
        <authorList>
            <person name="Murat C."/>
            <person name="Payen T."/>
            <person name="Noel B."/>
            <person name="Kuo A."/>
            <person name="Morin E."/>
            <person name="Chen J."/>
            <person name="Kohler A."/>
            <person name="Krizsan K."/>
            <person name="Balestrini R."/>
            <person name="Da Silva C."/>
            <person name="Montanini B."/>
            <person name="Hainaut M."/>
            <person name="Levati E."/>
            <person name="Barry K.W."/>
            <person name="Belfiori B."/>
            <person name="Cichocki N."/>
            <person name="Clum A."/>
            <person name="Dockter R.B."/>
            <person name="Fauchery L."/>
            <person name="Guy J."/>
            <person name="Iotti M."/>
            <person name="Le Tacon F."/>
            <person name="Lindquist E.A."/>
            <person name="Lipzen A."/>
            <person name="Malagnac F."/>
            <person name="Mello A."/>
            <person name="Molinier V."/>
            <person name="Miyauchi S."/>
            <person name="Poulain J."/>
            <person name="Riccioni C."/>
            <person name="Rubini A."/>
            <person name="Sitrit Y."/>
            <person name="Splivallo R."/>
            <person name="Traeger S."/>
            <person name="Wang M."/>
            <person name="Zifcakova L."/>
            <person name="Wipf D."/>
            <person name="Zambonelli A."/>
            <person name="Paolocci F."/>
            <person name="Nowrousian M."/>
            <person name="Ottonello S."/>
            <person name="Baldrian P."/>
            <person name="Spatafora J.W."/>
            <person name="Henrissat B."/>
            <person name="Nagy L.G."/>
            <person name="Aury J.M."/>
            <person name="Wincker P."/>
            <person name="Grigoriev I.V."/>
            <person name="Bonfante P."/>
            <person name="Martin F.M."/>
        </authorList>
    </citation>
    <scope>NUCLEOTIDE SEQUENCE [LARGE SCALE GENOMIC DNA]</scope>
    <source>
        <strain evidence="10 11">RN42</strain>
    </source>
</reference>
<name>A0A3N4IKS7_ASCIM</name>
<dbReference type="PANTHER" id="PTHR21454">
    <property type="entry name" value="DPH3 HOMOLOG-RELATED"/>
    <property type="match status" value="1"/>
</dbReference>
<dbReference type="SUPFAM" id="SSF144217">
    <property type="entry name" value="CSL zinc finger"/>
    <property type="match status" value="1"/>
</dbReference>
<evidence type="ECO:0000313" key="10">
    <source>
        <dbReference type="EMBL" id="RPA84740.1"/>
    </source>
</evidence>
<evidence type="ECO:0000256" key="3">
    <source>
        <dbReference type="ARBA" id="ARBA00022723"/>
    </source>
</evidence>
<evidence type="ECO:0000256" key="5">
    <source>
        <dbReference type="ARBA" id="ARBA00024032"/>
    </source>
</evidence>
<keyword evidence="3" id="KW-0479">Metal-binding</keyword>
<dbReference type="GO" id="GO:0046872">
    <property type="term" value="F:metal ion binding"/>
    <property type="evidence" value="ECO:0007669"/>
    <property type="project" value="UniProtKB-KW"/>
</dbReference>
<dbReference type="AlphaFoldDB" id="A0A3N4IKS7"/>
<keyword evidence="4" id="KW-0408">Iron</keyword>
<comment type="catalytic activity">
    <reaction evidence="8">
        <text>2 [3Fe-4S](0)-[protein] + 2 Fe(2+)-[Dph3] + NADH = 2 [4Fe-4S](1+)-[protein] + 2 [Dph3] + NAD(+) + H(+)</text>
        <dbReference type="Rhea" id="RHEA:71239"/>
        <dbReference type="Rhea" id="RHEA-COMP:17997"/>
        <dbReference type="Rhea" id="RHEA-COMP:17998"/>
        <dbReference type="Rhea" id="RHEA-COMP:18001"/>
        <dbReference type="Rhea" id="RHEA-COMP:18002"/>
        <dbReference type="ChEBI" id="CHEBI:15378"/>
        <dbReference type="ChEBI" id="CHEBI:29033"/>
        <dbReference type="ChEBI" id="CHEBI:33723"/>
        <dbReference type="ChEBI" id="CHEBI:47402"/>
        <dbReference type="ChEBI" id="CHEBI:57540"/>
        <dbReference type="ChEBI" id="CHEBI:57945"/>
        <dbReference type="ChEBI" id="CHEBI:83228"/>
    </reaction>
</comment>
<keyword evidence="11" id="KW-1185">Reference proteome</keyword>
<sequence>MAEEEEGFYDQVEIEDMTFDAALQSYWYPCPCGDKFWVCIDDLREGQDVAVCPSCSLIIQVIYEPEDLPAPVTPAAGVTVSA</sequence>
<dbReference type="GO" id="GO:0017183">
    <property type="term" value="P:protein histidyl modification to diphthamide"/>
    <property type="evidence" value="ECO:0007669"/>
    <property type="project" value="UniProtKB-UniPathway"/>
</dbReference>
<comment type="catalytic activity">
    <reaction evidence="6">
        <text>[3Fe-4S](1+)-[protein] + Fe(2+)-[Dph3] = [3Fe-4S](0)-[protein] + Fe(3+)-[Dph3]</text>
        <dbReference type="Rhea" id="RHEA:71235"/>
        <dbReference type="Rhea" id="RHEA-COMP:17996"/>
        <dbReference type="Rhea" id="RHEA-COMP:17997"/>
        <dbReference type="Rhea" id="RHEA-COMP:18002"/>
        <dbReference type="Rhea" id="RHEA-COMP:18003"/>
        <dbReference type="ChEBI" id="CHEBI:29033"/>
        <dbReference type="ChEBI" id="CHEBI:29034"/>
        <dbReference type="ChEBI" id="CHEBI:33751"/>
        <dbReference type="ChEBI" id="CHEBI:47402"/>
        <dbReference type="ChEBI" id="CHEBI:83228"/>
    </reaction>
</comment>
<evidence type="ECO:0000256" key="2">
    <source>
        <dbReference type="ARBA" id="ARBA00005156"/>
    </source>
</evidence>
<proteinExistence type="inferred from homology"/>
<comment type="similarity">
    <text evidence="5">Belongs to the DPH3 family.</text>
</comment>
<dbReference type="Gene3D" id="3.10.660.10">
    <property type="entry name" value="DPH Zinc finger"/>
    <property type="match status" value="1"/>
</dbReference>
<dbReference type="EMBL" id="ML119657">
    <property type="protein sequence ID" value="RPA84740.1"/>
    <property type="molecule type" value="Genomic_DNA"/>
</dbReference>
<dbReference type="UniPathway" id="UPA00559"/>
<feature type="domain" description="DPH-type MB" evidence="9">
    <location>
        <begin position="8"/>
        <end position="64"/>
    </location>
</feature>
<dbReference type="Pfam" id="PF05207">
    <property type="entry name" value="Zn_ribbon_CSL"/>
    <property type="match status" value="1"/>
</dbReference>
<comment type="cofactor">
    <cofactor evidence="1">
        <name>Fe(2+)</name>
        <dbReference type="ChEBI" id="CHEBI:29033"/>
    </cofactor>
</comment>
<evidence type="ECO:0000313" key="11">
    <source>
        <dbReference type="Proteomes" id="UP000275078"/>
    </source>
</evidence>
<dbReference type="PROSITE" id="PS51074">
    <property type="entry name" value="DPH_MB"/>
    <property type="match status" value="1"/>
</dbReference>
<evidence type="ECO:0000259" key="9">
    <source>
        <dbReference type="PROSITE" id="PS51074"/>
    </source>
</evidence>
<dbReference type="InterPro" id="IPR007872">
    <property type="entry name" value="DPH_MB_dom"/>
</dbReference>
<dbReference type="STRING" id="1160509.A0A3N4IKS7"/>
<evidence type="ECO:0000256" key="4">
    <source>
        <dbReference type="ARBA" id="ARBA00023004"/>
    </source>
</evidence>
<evidence type="ECO:0000256" key="6">
    <source>
        <dbReference type="ARBA" id="ARBA00036267"/>
    </source>
</evidence>
<evidence type="ECO:0000256" key="8">
    <source>
        <dbReference type="ARBA" id="ARBA00048125"/>
    </source>
</evidence>
<dbReference type="InterPro" id="IPR044248">
    <property type="entry name" value="DPH3/4-like"/>
</dbReference>
<accession>A0A3N4IKS7</accession>
<evidence type="ECO:0000256" key="7">
    <source>
        <dbReference type="ARBA" id="ARBA00041070"/>
    </source>
</evidence>
<comment type="pathway">
    <text evidence="2">Protein modification; peptidyl-diphthamide biosynthesis.</text>
</comment>
<gene>
    <name evidence="10" type="ORF">BJ508DRAFT_323301</name>
</gene>
<dbReference type="PANTHER" id="PTHR21454:SF31">
    <property type="entry name" value="DIPHTHAMIDE BIOSYNTHESIS PROTEIN 3"/>
    <property type="match status" value="1"/>
</dbReference>
<dbReference type="OrthoDB" id="66964at2759"/>
<organism evidence="10 11">
    <name type="scientific">Ascobolus immersus RN42</name>
    <dbReference type="NCBI Taxonomy" id="1160509"/>
    <lineage>
        <taxon>Eukaryota</taxon>
        <taxon>Fungi</taxon>
        <taxon>Dikarya</taxon>
        <taxon>Ascomycota</taxon>
        <taxon>Pezizomycotina</taxon>
        <taxon>Pezizomycetes</taxon>
        <taxon>Pezizales</taxon>
        <taxon>Ascobolaceae</taxon>
        <taxon>Ascobolus</taxon>
    </lineage>
</organism>
<dbReference type="Proteomes" id="UP000275078">
    <property type="component" value="Unassembled WGS sequence"/>
</dbReference>
<protein>
    <recommendedName>
        <fullName evidence="7">Diphthamide biosynthesis protein 3</fullName>
    </recommendedName>
</protein>